<protein>
    <submittedName>
        <fullName evidence="4">Alpha/beta hydrolase</fullName>
    </submittedName>
</protein>
<dbReference type="InterPro" id="IPR029058">
    <property type="entry name" value="AB_hydrolase_fold"/>
</dbReference>
<dbReference type="InterPro" id="IPR013094">
    <property type="entry name" value="AB_hydrolase_3"/>
</dbReference>
<keyword evidence="1 4" id="KW-0378">Hydrolase</keyword>
<proteinExistence type="predicted"/>
<feature type="domain" description="Alpha/beta hydrolase fold-3" evidence="3">
    <location>
        <begin position="153"/>
        <end position="361"/>
    </location>
</feature>
<evidence type="ECO:0000256" key="1">
    <source>
        <dbReference type="ARBA" id="ARBA00022801"/>
    </source>
</evidence>
<dbReference type="OrthoDB" id="9815425at2"/>
<keyword evidence="5" id="KW-1185">Reference proteome</keyword>
<feature type="chain" id="PRO_5021352600" evidence="2">
    <location>
        <begin position="37"/>
        <end position="386"/>
    </location>
</feature>
<name>A0A502GGS4_9BACT</name>
<dbReference type="PANTHER" id="PTHR48081">
    <property type="entry name" value="AB HYDROLASE SUPERFAMILY PROTEIN C4A8.06C"/>
    <property type="match status" value="1"/>
</dbReference>
<gene>
    <name evidence="4" type="ORF">EAH73_20705</name>
</gene>
<organism evidence="4 5">
    <name type="scientific">Hymenobacter nivis</name>
    <dbReference type="NCBI Taxonomy" id="1850093"/>
    <lineage>
        <taxon>Bacteria</taxon>
        <taxon>Pseudomonadati</taxon>
        <taxon>Bacteroidota</taxon>
        <taxon>Cytophagia</taxon>
        <taxon>Cytophagales</taxon>
        <taxon>Hymenobacteraceae</taxon>
        <taxon>Hymenobacter</taxon>
    </lineage>
</organism>
<dbReference type="InterPro" id="IPR050300">
    <property type="entry name" value="GDXG_lipolytic_enzyme"/>
</dbReference>
<dbReference type="EMBL" id="RCYZ01000011">
    <property type="protein sequence ID" value="TPG60981.1"/>
    <property type="molecule type" value="Genomic_DNA"/>
</dbReference>
<dbReference type="RefSeq" id="WP_140469356.1">
    <property type="nucleotide sequence ID" value="NZ_RCYZ01000011.1"/>
</dbReference>
<dbReference type="Gene3D" id="3.40.50.1820">
    <property type="entry name" value="alpha/beta hydrolase"/>
    <property type="match status" value="1"/>
</dbReference>
<evidence type="ECO:0000259" key="3">
    <source>
        <dbReference type="Pfam" id="PF07859"/>
    </source>
</evidence>
<dbReference type="AlphaFoldDB" id="A0A502GGS4"/>
<feature type="signal peptide" evidence="2">
    <location>
        <begin position="1"/>
        <end position="36"/>
    </location>
</feature>
<evidence type="ECO:0000256" key="2">
    <source>
        <dbReference type="SAM" id="SignalP"/>
    </source>
</evidence>
<reference evidence="4 5" key="1">
    <citation type="journal article" date="2019" name="Environ. Microbiol.">
        <title>Species interactions and distinct microbial communities in high Arctic permafrost affected cryosols are associated with the CH4 and CO2 gas fluxes.</title>
        <authorList>
            <person name="Altshuler I."/>
            <person name="Hamel J."/>
            <person name="Turney S."/>
            <person name="Magnuson E."/>
            <person name="Levesque R."/>
            <person name="Greer C."/>
            <person name="Whyte L.G."/>
        </authorList>
    </citation>
    <scope>NUCLEOTIDE SEQUENCE [LARGE SCALE GENOMIC DNA]</scope>
    <source>
        <strain evidence="4 5">S9.2P</strain>
    </source>
</reference>
<dbReference type="Pfam" id="PF07859">
    <property type="entry name" value="Abhydrolase_3"/>
    <property type="match status" value="1"/>
</dbReference>
<dbReference type="GO" id="GO:0016787">
    <property type="term" value="F:hydrolase activity"/>
    <property type="evidence" value="ECO:0007669"/>
    <property type="project" value="UniProtKB-KW"/>
</dbReference>
<evidence type="ECO:0000313" key="4">
    <source>
        <dbReference type="EMBL" id="TPG60981.1"/>
    </source>
</evidence>
<accession>A0A502GGS4</accession>
<evidence type="ECO:0000313" key="5">
    <source>
        <dbReference type="Proteomes" id="UP000317646"/>
    </source>
</evidence>
<comment type="caution">
    <text evidence="4">The sequence shown here is derived from an EMBL/GenBank/DDBJ whole genome shotgun (WGS) entry which is preliminary data.</text>
</comment>
<keyword evidence="2" id="KW-0732">Signal</keyword>
<dbReference type="Proteomes" id="UP000317646">
    <property type="component" value="Unassembled WGS sequence"/>
</dbReference>
<sequence>MNHLPVTQPTPRQLKQRLARLLVLAACATTVGAPLASCKKDGDSSPSLVQPTTAKPAYAPNENDQMWAVVEQFIAFNDPMLPTLSARQARMTHSVTDAVNALLAKNNRSAPAAAVTVSQMVLPKAYTAASAPDGVPVRVYKPTAVATGARPAIVYYHGGGWVIGSLDVYEPSAQALAERTGAIVFSVDYRLASETANKFPAAHEDAYAAYKYVRDNAAALNVNPAKIAVAGESAGGNMAAAVCILARERGVTLPVHELLVYPVADNNLTTTSYTTYANAVPLSKANIQYFTGLYFNTPADGDNRLISLVDVADLRGLPPTTIIAAEIDPLQTEGMTLRDKLTTAGVSVQYQLYAGTTHEFFGTYAVVPPANDAQDFAATRLKAAFQ</sequence>
<dbReference type="PANTHER" id="PTHR48081:SF8">
    <property type="entry name" value="ALPHA_BETA HYDROLASE FOLD-3 DOMAIN-CONTAINING PROTEIN-RELATED"/>
    <property type="match status" value="1"/>
</dbReference>
<dbReference type="SUPFAM" id="SSF53474">
    <property type="entry name" value="alpha/beta-Hydrolases"/>
    <property type="match status" value="1"/>
</dbReference>